<dbReference type="PANTHER" id="PTHR14187">
    <property type="entry name" value="ALPHA KINASE/ELONGATION FACTOR 2 KINASE"/>
    <property type="match status" value="1"/>
</dbReference>
<reference evidence="1" key="1">
    <citation type="submission" date="2018-11" db="EMBL/GenBank/DDBJ databases">
        <authorList>
            <person name="Alioto T."/>
            <person name="Alioto T."/>
        </authorList>
    </citation>
    <scope>NUCLEOTIDE SEQUENCE</scope>
</reference>
<protein>
    <recommendedName>
        <fullName evidence="3">Heat shock 70 kDa protein 12A</fullName>
    </recommendedName>
</protein>
<dbReference type="OrthoDB" id="2963168at2759"/>
<proteinExistence type="predicted"/>
<dbReference type="InterPro" id="IPR043129">
    <property type="entry name" value="ATPase_NBD"/>
</dbReference>
<gene>
    <name evidence="1" type="ORF">MGAL_10B070029</name>
</gene>
<evidence type="ECO:0008006" key="3">
    <source>
        <dbReference type="Google" id="ProtNLM"/>
    </source>
</evidence>
<name>A0A8B6EE76_MYTGA</name>
<organism evidence="1 2">
    <name type="scientific">Mytilus galloprovincialis</name>
    <name type="common">Mediterranean mussel</name>
    <dbReference type="NCBI Taxonomy" id="29158"/>
    <lineage>
        <taxon>Eukaryota</taxon>
        <taxon>Metazoa</taxon>
        <taxon>Spiralia</taxon>
        <taxon>Lophotrochozoa</taxon>
        <taxon>Mollusca</taxon>
        <taxon>Bivalvia</taxon>
        <taxon>Autobranchia</taxon>
        <taxon>Pteriomorphia</taxon>
        <taxon>Mytilida</taxon>
        <taxon>Mytiloidea</taxon>
        <taxon>Mytilidae</taxon>
        <taxon>Mytilinae</taxon>
        <taxon>Mytilus</taxon>
    </lineage>
</organism>
<dbReference type="PANTHER" id="PTHR14187:SF5">
    <property type="entry name" value="HEAT SHOCK 70 KDA PROTEIN 12A"/>
    <property type="match status" value="1"/>
</dbReference>
<sequence length="242" mass="27402">MMAQNDFTPQCVVAIDIGSDGCGYAFSMDYQFKTNPCDVHVHRWSPSTGSMTSLKAPSAILFDSDKNFAAFGYDAQDRMDEILSTGDQNNWYYVERFKMALYTAVEEGEDVRYDFSIREKGGKEISAKLLFSSCIKYLKEHFRKTIDDRQIGVQEDKIKWVITVPAIWTDSCKQFMRESAIEAGIPGNQFTLVFEPEAASVCARFLQVNKIENEQHTIILKTFQPGTKLLVVDAGGMILCYI</sequence>
<accession>A0A8B6EE76</accession>
<keyword evidence="2" id="KW-1185">Reference proteome</keyword>
<dbReference type="Proteomes" id="UP000596742">
    <property type="component" value="Unassembled WGS sequence"/>
</dbReference>
<dbReference type="EMBL" id="UYJE01004960">
    <property type="protein sequence ID" value="VDI32793.1"/>
    <property type="molecule type" value="Genomic_DNA"/>
</dbReference>
<dbReference type="Gene3D" id="3.30.420.40">
    <property type="match status" value="1"/>
</dbReference>
<comment type="caution">
    <text evidence="1">The sequence shown here is derived from an EMBL/GenBank/DDBJ whole genome shotgun (WGS) entry which is preliminary data.</text>
</comment>
<evidence type="ECO:0000313" key="1">
    <source>
        <dbReference type="EMBL" id="VDI32793.1"/>
    </source>
</evidence>
<evidence type="ECO:0000313" key="2">
    <source>
        <dbReference type="Proteomes" id="UP000596742"/>
    </source>
</evidence>
<dbReference type="SUPFAM" id="SSF53067">
    <property type="entry name" value="Actin-like ATPase domain"/>
    <property type="match status" value="1"/>
</dbReference>
<dbReference type="AlphaFoldDB" id="A0A8B6EE76"/>